<protein>
    <submittedName>
        <fullName evidence="1">Uncharacterized protein</fullName>
    </submittedName>
</protein>
<dbReference type="EMBL" id="CADCXU010007735">
    <property type="protein sequence ID" value="CAA9998931.1"/>
    <property type="molecule type" value="Genomic_DNA"/>
</dbReference>
<evidence type="ECO:0000313" key="2">
    <source>
        <dbReference type="Proteomes" id="UP000479000"/>
    </source>
</evidence>
<proteinExistence type="predicted"/>
<name>A0A6H5G7X3_9HEMI</name>
<accession>A0A6H5G7X3</accession>
<sequence length="79" mass="8582">MADPAVRRRASVSRLGELHCQCLDFGRKCAQAVNADNAARLRATVNPPSFPLPGRPFPGIRCAHGTTFSLIAIERPRPT</sequence>
<dbReference type="Proteomes" id="UP000479000">
    <property type="component" value="Unassembled WGS sequence"/>
</dbReference>
<organism evidence="1 2">
    <name type="scientific">Nesidiocoris tenuis</name>
    <dbReference type="NCBI Taxonomy" id="355587"/>
    <lineage>
        <taxon>Eukaryota</taxon>
        <taxon>Metazoa</taxon>
        <taxon>Ecdysozoa</taxon>
        <taxon>Arthropoda</taxon>
        <taxon>Hexapoda</taxon>
        <taxon>Insecta</taxon>
        <taxon>Pterygota</taxon>
        <taxon>Neoptera</taxon>
        <taxon>Paraneoptera</taxon>
        <taxon>Hemiptera</taxon>
        <taxon>Heteroptera</taxon>
        <taxon>Panheteroptera</taxon>
        <taxon>Cimicomorpha</taxon>
        <taxon>Miridae</taxon>
        <taxon>Dicyphina</taxon>
        <taxon>Nesidiocoris</taxon>
    </lineage>
</organism>
<reference evidence="1 2" key="1">
    <citation type="submission" date="2020-02" db="EMBL/GenBank/DDBJ databases">
        <authorList>
            <person name="Ferguson B K."/>
        </authorList>
    </citation>
    <scope>NUCLEOTIDE SEQUENCE [LARGE SCALE GENOMIC DNA]</scope>
</reference>
<evidence type="ECO:0000313" key="1">
    <source>
        <dbReference type="EMBL" id="CAA9998931.1"/>
    </source>
</evidence>
<gene>
    <name evidence="1" type="ORF">NTEN_LOCUS5214</name>
</gene>
<keyword evidence="2" id="KW-1185">Reference proteome</keyword>
<dbReference type="AlphaFoldDB" id="A0A6H5G7X3"/>